<reference evidence="2" key="1">
    <citation type="submission" date="2018-05" db="EMBL/GenBank/DDBJ databases">
        <title>Genome Sequencing of selected type strains of the family Eggerthellaceae.</title>
        <authorList>
            <person name="Danylec N."/>
            <person name="Stoll D.A."/>
            <person name="Doetsch A."/>
            <person name="Huch M."/>
        </authorList>
    </citation>
    <scope>NUCLEOTIDE SEQUENCE [LARGE SCALE GENOMIC DNA]</scope>
    <source>
        <strain evidence="2">DSM 24851</strain>
    </source>
</reference>
<name>A0A3N0B1G4_9ACTN</name>
<dbReference type="PANTHER" id="PTHR30024:SF46">
    <property type="entry name" value="ABC TRANSPORTER, SUBSTRATE-BINDING LIPOPROTEIN"/>
    <property type="match status" value="1"/>
</dbReference>
<dbReference type="RefSeq" id="WP_123208534.1">
    <property type="nucleotide sequence ID" value="NZ_JBHTHO010000003.1"/>
</dbReference>
<proteinExistence type="predicted"/>
<dbReference type="EMBL" id="QIBX01000005">
    <property type="protein sequence ID" value="RNL40609.1"/>
    <property type="molecule type" value="Genomic_DNA"/>
</dbReference>
<evidence type="ECO:0000313" key="2">
    <source>
        <dbReference type="Proteomes" id="UP000269591"/>
    </source>
</evidence>
<evidence type="ECO:0000313" key="1">
    <source>
        <dbReference type="EMBL" id="RNL40609.1"/>
    </source>
</evidence>
<organism evidence="1 2">
    <name type="scientific">Slackia equolifaciens</name>
    <dbReference type="NCBI Taxonomy" id="498718"/>
    <lineage>
        <taxon>Bacteria</taxon>
        <taxon>Bacillati</taxon>
        <taxon>Actinomycetota</taxon>
        <taxon>Coriobacteriia</taxon>
        <taxon>Eggerthellales</taxon>
        <taxon>Eggerthellaceae</taxon>
        <taxon>Slackia</taxon>
    </lineage>
</organism>
<dbReference type="PANTHER" id="PTHR30024">
    <property type="entry name" value="ALIPHATIC SULFONATES-BINDING PROTEIN-RELATED"/>
    <property type="match status" value="1"/>
</dbReference>
<dbReference type="AlphaFoldDB" id="A0A3N0B1G4"/>
<dbReference type="SUPFAM" id="SSF53850">
    <property type="entry name" value="Periplasmic binding protein-like II"/>
    <property type="match status" value="1"/>
</dbReference>
<keyword evidence="2" id="KW-1185">Reference proteome</keyword>
<dbReference type="Gene3D" id="3.40.190.10">
    <property type="entry name" value="Periplasmic binding protein-like II"/>
    <property type="match status" value="2"/>
</dbReference>
<protein>
    <submittedName>
        <fullName evidence="1">Sulfonate/nitrate/taurine transporter substrate-binding protein</fullName>
    </submittedName>
</protein>
<dbReference type="Pfam" id="PF13379">
    <property type="entry name" value="NMT1_2"/>
    <property type="match status" value="1"/>
</dbReference>
<dbReference type="Proteomes" id="UP000269591">
    <property type="component" value="Unassembled WGS sequence"/>
</dbReference>
<accession>A0A3N0B1G4</accession>
<comment type="caution">
    <text evidence="1">The sequence shown here is derived from an EMBL/GenBank/DDBJ whole genome shotgun (WGS) entry which is preliminary data.</text>
</comment>
<dbReference type="OrthoDB" id="9814375at2"/>
<dbReference type="PIRSF" id="PIRSF027386">
    <property type="entry name" value="UCP027386_ABC_sbc_TM0202"/>
    <property type="match status" value="1"/>
</dbReference>
<sequence>MEVGQTARCARAFGRRAFLALSAMTLGCILALSGCSQQVVSEGEPSSDATAQDETQQIQQTEVRIGALKGPTGMGLAGMMGDAPSGVSDSCAYSFELAGSADELTPMLIQGDLDMCMVPANLAAVLYQKTEGAVQVLAVNTLGVLDIVCVDDSVQSIQDLAGKTIVSAGKGSTPEYALRYLLENNGIDPDTDVTIEWKSEHAECLAALEADSSVVAMLPQPFATSALSKVEGARIAIDLNDVWDQTAQAVGSDAQLITGVVVARTQFVQDNPDAVAAFMDDYANSITFVNDNVDEASQIIGDQGIIDAAVAQKAIPYCNIVFVSGEEMKSSLSGYLQTLYEAAPESVGGAMPGEDFYYLS</sequence>
<gene>
    <name evidence="1" type="ORF">DMP06_04385</name>
</gene>
<dbReference type="InterPro" id="IPR027024">
    <property type="entry name" value="UCP027386_ABC_sbc_TM0202"/>
</dbReference>